<sequence length="88" mass="10147">MPSVDYAQHYHNPSERYLPILSLITLEAFPHLTKLTFRRCALPDESFARLFDARGSLRSRLHELKIEECCIFHGAVEWAFVVQTPGTT</sequence>
<protein>
    <submittedName>
        <fullName evidence="1">Uncharacterized protein</fullName>
    </submittedName>
</protein>
<dbReference type="Proteomes" id="UP000193467">
    <property type="component" value="Unassembled WGS sequence"/>
</dbReference>
<name>A0A1Y2G003_9BASI</name>
<gene>
    <name evidence="1" type="ORF">BCR35DRAFT_300928</name>
</gene>
<dbReference type="AlphaFoldDB" id="A0A1Y2G003"/>
<comment type="caution">
    <text evidence="1">The sequence shown here is derived from an EMBL/GenBank/DDBJ whole genome shotgun (WGS) entry which is preliminary data.</text>
</comment>
<evidence type="ECO:0000313" key="1">
    <source>
        <dbReference type="EMBL" id="ORY89116.1"/>
    </source>
</evidence>
<evidence type="ECO:0000313" key="2">
    <source>
        <dbReference type="Proteomes" id="UP000193467"/>
    </source>
</evidence>
<dbReference type="EMBL" id="MCGR01000007">
    <property type="protein sequence ID" value="ORY89116.1"/>
    <property type="molecule type" value="Genomic_DNA"/>
</dbReference>
<organism evidence="1 2">
    <name type="scientific">Leucosporidium creatinivorum</name>
    <dbReference type="NCBI Taxonomy" id="106004"/>
    <lineage>
        <taxon>Eukaryota</taxon>
        <taxon>Fungi</taxon>
        <taxon>Dikarya</taxon>
        <taxon>Basidiomycota</taxon>
        <taxon>Pucciniomycotina</taxon>
        <taxon>Microbotryomycetes</taxon>
        <taxon>Leucosporidiales</taxon>
        <taxon>Leucosporidium</taxon>
    </lineage>
</organism>
<feature type="non-terminal residue" evidence="1">
    <location>
        <position position="88"/>
    </location>
</feature>
<accession>A0A1Y2G003</accession>
<keyword evidence="2" id="KW-1185">Reference proteome</keyword>
<proteinExistence type="predicted"/>
<reference evidence="1 2" key="1">
    <citation type="submission" date="2016-07" db="EMBL/GenBank/DDBJ databases">
        <title>Pervasive Adenine N6-methylation of Active Genes in Fungi.</title>
        <authorList>
            <consortium name="DOE Joint Genome Institute"/>
            <person name="Mondo S.J."/>
            <person name="Dannebaum R.O."/>
            <person name="Kuo R.C."/>
            <person name="Labutti K."/>
            <person name="Haridas S."/>
            <person name="Kuo A."/>
            <person name="Salamov A."/>
            <person name="Ahrendt S.R."/>
            <person name="Lipzen A."/>
            <person name="Sullivan W."/>
            <person name="Andreopoulos W.B."/>
            <person name="Clum A."/>
            <person name="Lindquist E."/>
            <person name="Daum C."/>
            <person name="Ramamoorthy G.K."/>
            <person name="Gryganskyi A."/>
            <person name="Culley D."/>
            <person name="Magnuson J.K."/>
            <person name="James T.Y."/>
            <person name="O'Malley M.A."/>
            <person name="Stajich J.E."/>
            <person name="Spatafora J.W."/>
            <person name="Visel A."/>
            <person name="Grigoriev I.V."/>
        </authorList>
    </citation>
    <scope>NUCLEOTIDE SEQUENCE [LARGE SCALE GENOMIC DNA]</scope>
    <source>
        <strain evidence="1 2">62-1032</strain>
    </source>
</reference>
<dbReference type="InParanoid" id="A0A1Y2G003"/>